<gene>
    <name evidence="1" type="primary">WBGene00281494</name>
</gene>
<reference evidence="2" key="1">
    <citation type="journal article" date="2008" name="Nat. Genet.">
        <title>The Pristionchus pacificus genome provides a unique perspective on nematode lifestyle and parasitism.</title>
        <authorList>
            <person name="Dieterich C."/>
            <person name="Clifton S.W."/>
            <person name="Schuster L.N."/>
            <person name="Chinwalla A."/>
            <person name="Delehaunty K."/>
            <person name="Dinkelacker I."/>
            <person name="Fulton L."/>
            <person name="Fulton R."/>
            <person name="Godfrey J."/>
            <person name="Minx P."/>
            <person name="Mitreva M."/>
            <person name="Roeseler W."/>
            <person name="Tian H."/>
            <person name="Witte H."/>
            <person name="Yang S.P."/>
            <person name="Wilson R.K."/>
            <person name="Sommer R.J."/>
        </authorList>
    </citation>
    <scope>NUCLEOTIDE SEQUENCE [LARGE SCALE GENOMIC DNA]</scope>
    <source>
        <strain evidence="2">PS312</strain>
    </source>
</reference>
<name>A0A2A6CDK2_PRIPA</name>
<dbReference type="AlphaFoldDB" id="A0A2A6CDK2"/>
<sequence length="72" mass="7665">MLLFVVATAFIISAAPVADPQLPFLPGAFTNHAVIVDANAAAEALYRFTSSFGGPKAFERHKEVIGLMSCRV</sequence>
<protein>
    <submittedName>
        <fullName evidence="1">Uncharacterized protein</fullName>
    </submittedName>
</protein>
<dbReference type="Proteomes" id="UP000005239">
    <property type="component" value="Unassembled WGS sequence"/>
</dbReference>
<keyword evidence="2" id="KW-1185">Reference proteome</keyword>
<accession>A0A2A6CDK2</accession>
<accession>A0A8R1Z1F4</accession>
<reference evidence="1" key="2">
    <citation type="submission" date="2022-06" db="UniProtKB">
        <authorList>
            <consortium name="EnsemblMetazoa"/>
        </authorList>
    </citation>
    <scope>IDENTIFICATION</scope>
    <source>
        <strain evidence="1">PS312</strain>
    </source>
</reference>
<dbReference type="EnsemblMetazoa" id="PPA43125.1">
    <property type="protein sequence ID" value="PPA43125.1"/>
    <property type="gene ID" value="WBGene00281494"/>
</dbReference>
<evidence type="ECO:0000313" key="2">
    <source>
        <dbReference type="Proteomes" id="UP000005239"/>
    </source>
</evidence>
<organism evidence="1 2">
    <name type="scientific">Pristionchus pacificus</name>
    <name type="common">Parasitic nematode worm</name>
    <dbReference type="NCBI Taxonomy" id="54126"/>
    <lineage>
        <taxon>Eukaryota</taxon>
        <taxon>Metazoa</taxon>
        <taxon>Ecdysozoa</taxon>
        <taxon>Nematoda</taxon>
        <taxon>Chromadorea</taxon>
        <taxon>Rhabditida</taxon>
        <taxon>Rhabditina</taxon>
        <taxon>Diplogasteromorpha</taxon>
        <taxon>Diplogasteroidea</taxon>
        <taxon>Neodiplogasteridae</taxon>
        <taxon>Pristionchus</taxon>
    </lineage>
</organism>
<proteinExistence type="predicted"/>
<evidence type="ECO:0000313" key="1">
    <source>
        <dbReference type="EnsemblMetazoa" id="PPA43125.1"/>
    </source>
</evidence>